<feature type="non-terminal residue" evidence="1">
    <location>
        <position position="49"/>
    </location>
</feature>
<sequence>MNVTSKLSQSDQSITTVSDLTRLNALLPGREEGNVFSTITQSPSSTRSE</sequence>
<reference evidence="1" key="1">
    <citation type="submission" date="2014-12" db="EMBL/GenBank/DDBJ databases">
        <title>Insight into the proteome of Arion vulgaris.</title>
        <authorList>
            <person name="Aradska J."/>
            <person name="Bulat T."/>
            <person name="Smidak R."/>
            <person name="Sarate P."/>
            <person name="Gangsoo J."/>
            <person name="Sialana F."/>
            <person name="Bilban M."/>
            <person name="Lubec G."/>
        </authorList>
    </citation>
    <scope>NUCLEOTIDE SEQUENCE</scope>
    <source>
        <tissue evidence="1">Skin</tissue>
    </source>
</reference>
<gene>
    <name evidence="1" type="primary">ORF9633</name>
</gene>
<protein>
    <submittedName>
        <fullName evidence="1">Uncharacterized protein</fullName>
    </submittedName>
</protein>
<dbReference type="EMBL" id="HACG01003155">
    <property type="protein sequence ID" value="CEK50020.1"/>
    <property type="molecule type" value="Transcribed_RNA"/>
</dbReference>
<evidence type="ECO:0000313" key="1">
    <source>
        <dbReference type="EMBL" id="CEK50020.1"/>
    </source>
</evidence>
<name>A0A0B6Y3D1_9EUPU</name>
<accession>A0A0B6Y3D1</accession>
<organism evidence="1">
    <name type="scientific">Arion vulgaris</name>
    <dbReference type="NCBI Taxonomy" id="1028688"/>
    <lineage>
        <taxon>Eukaryota</taxon>
        <taxon>Metazoa</taxon>
        <taxon>Spiralia</taxon>
        <taxon>Lophotrochozoa</taxon>
        <taxon>Mollusca</taxon>
        <taxon>Gastropoda</taxon>
        <taxon>Heterobranchia</taxon>
        <taxon>Euthyneura</taxon>
        <taxon>Panpulmonata</taxon>
        <taxon>Eupulmonata</taxon>
        <taxon>Stylommatophora</taxon>
        <taxon>Helicina</taxon>
        <taxon>Arionoidea</taxon>
        <taxon>Arionidae</taxon>
        <taxon>Arion</taxon>
    </lineage>
</organism>
<dbReference type="AlphaFoldDB" id="A0A0B6Y3D1"/>
<proteinExistence type="predicted"/>